<keyword evidence="1" id="KW-0472">Membrane</keyword>
<feature type="transmembrane region" description="Helical" evidence="1">
    <location>
        <begin position="144"/>
        <end position="164"/>
    </location>
</feature>
<comment type="caution">
    <text evidence="3">The sequence shown here is derived from an EMBL/GenBank/DDBJ whole genome shotgun (WGS) entry which is preliminary data.</text>
</comment>
<evidence type="ECO:0000313" key="3">
    <source>
        <dbReference type="EMBL" id="HGQ17754.1"/>
    </source>
</evidence>
<dbReference type="Gene3D" id="1.20.1250.20">
    <property type="entry name" value="MFS general substrate transporter like domains"/>
    <property type="match status" value="2"/>
</dbReference>
<organism evidence="3">
    <name type="scientific">Ignisphaera aggregans</name>
    <dbReference type="NCBI Taxonomy" id="334771"/>
    <lineage>
        <taxon>Archaea</taxon>
        <taxon>Thermoproteota</taxon>
        <taxon>Thermoprotei</taxon>
        <taxon>Desulfurococcales</taxon>
        <taxon>Desulfurococcaceae</taxon>
        <taxon>Ignisphaera</taxon>
    </lineage>
</organism>
<dbReference type="PANTHER" id="PTHR23526:SF2">
    <property type="entry name" value="MAJOR FACILITATOR SUPERFAMILY (MFS) PROFILE DOMAIN-CONTAINING PROTEIN"/>
    <property type="match status" value="1"/>
</dbReference>
<feature type="transmembrane region" description="Helical" evidence="1">
    <location>
        <begin position="105"/>
        <end position="123"/>
    </location>
</feature>
<feature type="transmembrane region" description="Helical" evidence="1">
    <location>
        <begin position="12"/>
        <end position="34"/>
    </location>
</feature>
<dbReference type="InterPro" id="IPR052528">
    <property type="entry name" value="Sugar_transport-like"/>
</dbReference>
<feature type="transmembrane region" description="Helical" evidence="1">
    <location>
        <begin position="170"/>
        <end position="193"/>
    </location>
</feature>
<dbReference type="AlphaFoldDB" id="A0A7J3JPW0"/>
<feature type="transmembrane region" description="Helical" evidence="1">
    <location>
        <begin position="288"/>
        <end position="307"/>
    </location>
</feature>
<keyword evidence="1" id="KW-0812">Transmembrane</keyword>
<dbReference type="PANTHER" id="PTHR23526">
    <property type="entry name" value="INTEGRAL MEMBRANE TRANSPORT PROTEIN-RELATED"/>
    <property type="match status" value="1"/>
</dbReference>
<accession>A0A7J3JPW0</accession>
<feature type="transmembrane region" description="Helical" evidence="1">
    <location>
        <begin position="258"/>
        <end position="276"/>
    </location>
</feature>
<reference evidence="3" key="1">
    <citation type="journal article" date="2020" name="mSystems">
        <title>Genome- and Community-Level Interaction Insights into Carbon Utilization and Element Cycling Functions of Hydrothermarchaeota in Hydrothermal Sediment.</title>
        <authorList>
            <person name="Zhou Z."/>
            <person name="Liu Y."/>
            <person name="Xu W."/>
            <person name="Pan J."/>
            <person name="Luo Z.H."/>
            <person name="Li M."/>
        </authorList>
    </citation>
    <scope>NUCLEOTIDE SEQUENCE [LARGE SCALE GENOMIC DNA]</scope>
    <source>
        <strain evidence="2">SpSt-618</strain>
        <strain evidence="3">SpSt-657</strain>
    </source>
</reference>
<feature type="transmembrane region" description="Helical" evidence="1">
    <location>
        <begin position="344"/>
        <end position="361"/>
    </location>
</feature>
<keyword evidence="1" id="KW-1133">Transmembrane helix</keyword>
<feature type="transmembrane region" description="Helical" evidence="1">
    <location>
        <begin position="77"/>
        <end position="99"/>
    </location>
</feature>
<sequence>MSLQQWSKYYRIWINHSIFYSFSANISMVFHQAYAIRILNYGVDELGTLTFINLAFLALGNLLSPILLQRYRDKRVALWKIFTSTNIISWSLIGFSDIIPGRYTLYILVALAQFSGAAGNLAYSDTIADMIPKEESVRIFSRANTLFTSSALAALVLSVSLFGIMGPNLLSYRICYSVSFGAALISVAFLLMMRDPSRRNPSMLSFGDVLNGYQGVLNNVKIKSYIVFMSVFTFFVNVPGALWNYYIINIFRGSETWISLNNITSILGLSIGSYTISKFYHRVNPKNVFVISVIPISLVPLFFLISYTMEYQAVLNLFSGFSWSAFNLVAGIYNLYIAGEHERIYMLSMLGIVSNLAAATASKLGSFIASVNLIAMQSTFIVSFIGRLLMYIYGRRKLPSI</sequence>
<proteinExistence type="predicted"/>
<gene>
    <name evidence="2" type="ORF">ENT87_08595</name>
    <name evidence="3" type="ORF">ENU30_02065</name>
</gene>
<dbReference type="SUPFAM" id="SSF103473">
    <property type="entry name" value="MFS general substrate transporter"/>
    <property type="match status" value="1"/>
</dbReference>
<dbReference type="EMBL" id="DTAI01000254">
    <property type="protein sequence ID" value="HGN37583.1"/>
    <property type="molecule type" value="Genomic_DNA"/>
</dbReference>
<evidence type="ECO:0000256" key="1">
    <source>
        <dbReference type="SAM" id="Phobius"/>
    </source>
</evidence>
<feature type="transmembrane region" description="Helical" evidence="1">
    <location>
        <begin position="225"/>
        <end position="246"/>
    </location>
</feature>
<evidence type="ECO:0000313" key="2">
    <source>
        <dbReference type="EMBL" id="HGN37583.1"/>
    </source>
</evidence>
<protein>
    <submittedName>
        <fullName evidence="3">MFS transporter</fullName>
    </submittedName>
</protein>
<feature type="transmembrane region" description="Helical" evidence="1">
    <location>
        <begin position="313"/>
        <end position="337"/>
    </location>
</feature>
<name>A0A7J3JPW0_9CREN</name>
<feature type="transmembrane region" description="Helical" evidence="1">
    <location>
        <begin position="367"/>
        <end position="393"/>
    </location>
</feature>
<dbReference type="InterPro" id="IPR036259">
    <property type="entry name" value="MFS_trans_sf"/>
</dbReference>
<feature type="transmembrane region" description="Helical" evidence="1">
    <location>
        <begin position="46"/>
        <end position="68"/>
    </location>
</feature>
<dbReference type="EMBL" id="DTBZ01000051">
    <property type="protein sequence ID" value="HGQ17754.1"/>
    <property type="molecule type" value="Genomic_DNA"/>
</dbReference>